<organism evidence="1">
    <name type="scientific">uncultured Adhaeribacter sp</name>
    <dbReference type="NCBI Taxonomy" id="448109"/>
    <lineage>
        <taxon>Bacteria</taxon>
        <taxon>Pseudomonadati</taxon>
        <taxon>Bacteroidota</taxon>
        <taxon>Cytophagia</taxon>
        <taxon>Cytophagales</taxon>
        <taxon>Hymenobacteraceae</taxon>
        <taxon>Adhaeribacter</taxon>
        <taxon>environmental samples</taxon>
    </lineage>
</organism>
<dbReference type="InterPro" id="IPR032595">
    <property type="entry name" value="DUF4905"/>
</dbReference>
<evidence type="ECO:0000313" key="1">
    <source>
        <dbReference type="EMBL" id="CAA9283969.1"/>
    </source>
</evidence>
<dbReference type="AlphaFoldDB" id="A0A6J4JPU5"/>
<accession>A0A6J4JPU5</accession>
<name>A0A6J4JPU5_9BACT</name>
<sequence>MNQERNSLSHLTAHLQFLIDFGVPIWQMRPGGPEKMLALEIRDGDRLQTEFVVVDVAAGRLVGAPYRAPENWWIGLEDLQHRQIYLHGFADRRVGSHRGLTAIDIDTGQIRWQQEQGVYFGLVAPQQLIVRSDPGQGNEYTLLDSQTGQIVETGISPDRAHTKVAAYAAQRAGATHYPVHHPESSAHFALLGQFISSQTGQLPAGAIDYLETGTFFVVAYYLPTPGGKLKHTLAVYATQDGALLLQVELAAAGAGVVTGSFFMMQETLIFVQEQHTLLGYRFK</sequence>
<gene>
    <name evidence="1" type="ORF">AVDCRST_MAG95-3503</name>
</gene>
<protein>
    <recommendedName>
        <fullName evidence="2">DUF4905 domain-containing protein</fullName>
    </recommendedName>
</protein>
<dbReference type="EMBL" id="CADCTJ010001104">
    <property type="protein sequence ID" value="CAA9283969.1"/>
    <property type="molecule type" value="Genomic_DNA"/>
</dbReference>
<proteinExistence type="predicted"/>
<reference evidence="1" key="1">
    <citation type="submission" date="2020-02" db="EMBL/GenBank/DDBJ databases">
        <authorList>
            <person name="Meier V. D."/>
        </authorList>
    </citation>
    <scope>NUCLEOTIDE SEQUENCE</scope>
    <source>
        <strain evidence="1">AVDCRST_MAG95</strain>
    </source>
</reference>
<dbReference type="Pfam" id="PF16248">
    <property type="entry name" value="DUF4905"/>
    <property type="match status" value="1"/>
</dbReference>
<evidence type="ECO:0008006" key="2">
    <source>
        <dbReference type="Google" id="ProtNLM"/>
    </source>
</evidence>